<name>A0ABP0YJR5_9ROSI</name>
<dbReference type="EMBL" id="OZ021738">
    <property type="protein sequence ID" value="CAK9320619.1"/>
    <property type="molecule type" value="Genomic_DNA"/>
</dbReference>
<dbReference type="PANTHER" id="PTHR36067:SF1">
    <property type="entry name" value="EXPRESSED PROTEIN"/>
    <property type="match status" value="1"/>
</dbReference>
<dbReference type="PANTHER" id="PTHR36067">
    <property type="entry name" value="EXPRESSED PROTEIN"/>
    <property type="match status" value="1"/>
</dbReference>
<reference evidence="1 2" key="1">
    <citation type="submission" date="2024-03" db="EMBL/GenBank/DDBJ databases">
        <authorList>
            <person name="Gkanogiannis A."/>
            <person name="Becerra Lopez-Lavalle L."/>
        </authorList>
    </citation>
    <scope>NUCLEOTIDE SEQUENCE [LARGE SCALE GENOMIC DNA]</scope>
</reference>
<dbReference type="Proteomes" id="UP001642487">
    <property type="component" value="Chromosome 4"/>
</dbReference>
<gene>
    <name evidence="1" type="ORF">CITCOLO1_LOCUS12671</name>
</gene>
<sequence length="99" mass="11175">MIRSPQNQLRASNITAMADIAILVAEEYERRMKNPRQDLEKQELQDLASGVSISATATSIRMKKMMEMAKLNSEMSEFKWVFEPKSQIGRAASTGFFSA</sequence>
<keyword evidence="2" id="KW-1185">Reference proteome</keyword>
<evidence type="ECO:0000313" key="1">
    <source>
        <dbReference type="EMBL" id="CAK9320619.1"/>
    </source>
</evidence>
<organism evidence="1 2">
    <name type="scientific">Citrullus colocynthis</name>
    <name type="common">colocynth</name>
    <dbReference type="NCBI Taxonomy" id="252529"/>
    <lineage>
        <taxon>Eukaryota</taxon>
        <taxon>Viridiplantae</taxon>
        <taxon>Streptophyta</taxon>
        <taxon>Embryophyta</taxon>
        <taxon>Tracheophyta</taxon>
        <taxon>Spermatophyta</taxon>
        <taxon>Magnoliopsida</taxon>
        <taxon>eudicotyledons</taxon>
        <taxon>Gunneridae</taxon>
        <taxon>Pentapetalae</taxon>
        <taxon>rosids</taxon>
        <taxon>fabids</taxon>
        <taxon>Cucurbitales</taxon>
        <taxon>Cucurbitaceae</taxon>
        <taxon>Benincaseae</taxon>
        <taxon>Citrullus</taxon>
    </lineage>
</organism>
<accession>A0ABP0YJR5</accession>
<evidence type="ECO:0000313" key="2">
    <source>
        <dbReference type="Proteomes" id="UP001642487"/>
    </source>
</evidence>
<proteinExistence type="predicted"/>
<protein>
    <submittedName>
        <fullName evidence="1">Uncharacterized protein</fullName>
    </submittedName>
</protein>